<dbReference type="NCBIfam" id="NF006681">
    <property type="entry name" value="PRK09229.1-2"/>
    <property type="match status" value="1"/>
</dbReference>
<dbReference type="EMBL" id="CP046268">
    <property type="protein sequence ID" value="QMV13838.1"/>
    <property type="molecule type" value="Genomic_DNA"/>
</dbReference>
<feature type="domain" description="Formimidoylglutamate deiminase N-terminal" evidence="6">
    <location>
        <begin position="12"/>
        <end position="49"/>
    </location>
</feature>
<evidence type="ECO:0000313" key="8">
    <source>
        <dbReference type="Proteomes" id="UP000515264"/>
    </source>
</evidence>
<protein>
    <submittedName>
        <fullName evidence="7">8-oxoguanine deaminase</fullName>
        <ecNumber evidence="7">3.5.4.32</ecNumber>
    </submittedName>
</protein>
<dbReference type="Gene3D" id="3.20.20.140">
    <property type="entry name" value="Metal-dependent hydrolases"/>
    <property type="match status" value="1"/>
</dbReference>
<keyword evidence="8" id="KW-1185">Reference proteome</keyword>
<dbReference type="PANTHER" id="PTHR11271">
    <property type="entry name" value="GUANINE DEAMINASE"/>
    <property type="match status" value="1"/>
</dbReference>
<evidence type="ECO:0000259" key="5">
    <source>
        <dbReference type="Pfam" id="PF01979"/>
    </source>
</evidence>
<sequence length="479" mass="53633">MTIHSGTRQDSTFIFAKQAWLPTGWQHNVLFEIVDGNFAQITTDTTPPDGVRRLQGPVLPTLANVHSHAFQRVMAGMAEVSLNPNDSFWSWRDLMYKIVRRLSPRQVHVIATQLYIDMLKAGYTQVGEFHYLHHDTAGKPYRDPAEMAHQLLNAADRTGIGMTLLPALYSYAGFGAQPPHQGQARFIHSSDSYLQLHHQLAGELAGTHTAKFTREQFTRTHADNRHRLGICFHSLRAVSQHQIQAVLTELDHGQPIHIHIAEQQKEVSDCLNWSQQRPVEWLHNHVGLDERWCLIHATHLNRDEIQMIADSGAVAGLCPSTEANLGDGIFPGVAFTQAGGQWSIGSDSHVCLSATEELRLLEYSQRLRDQQRNRLYSQSQNHVGDHLYTQALAGGNQACGIQLGLAVGCRADFMVLDATHPLLMASQTPDLINRWLFACHENLIKDVFVAGKQCIQDGHHDLEDNSRGQFAHVIKQVIG</sequence>
<dbReference type="InterPro" id="IPR055156">
    <property type="entry name" value="HutF-like_N"/>
</dbReference>
<accession>A0ABX6QXF9</accession>
<keyword evidence="2" id="KW-0479">Metal-binding</keyword>
<reference evidence="7 8" key="1">
    <citation type="journal article" date="2020" name="J. Nat. Prod.">
        <title>Genomics-Metabolomics Profiling Disclosed Marine Vibrio spartinae 3.6 as a Producer of a New Branched Side Chain Prodigiosin.</title>
        <authorList>
            <person name="Vitale G.A."/>
            <person name="Sciarretta M."/>
            <person name="Palma Esposito F."/>
            <person name="January G.G."/>
            <person name="Giaccio M."/>
            <person name="Bunk B."/>
            <person name="Sproer C."/>
            <person name="Bajerski F."/>
            <person name="Power D."/>
            <person name="Festa C."/>
            <person name="Monti M.C."/>
            <person name="D'Auria M.V."/>
            <person name="de Pascale D."/>
        </authorList>
    </citation>
    <scope>NUCLEOTIDE SEQUENCE [LARGE SCALE GENOMIC DNA]</scope>
    <source>
        <strain evidence="7 8">3.6</strain>
    </source>
</reference>
<dbReference type="SUPFAM" id="SSF51338">
    <property type="entry name" value="Composite domain of metallo-dependent hydrolases"/>
    <property type="match status" value="1"/>
</dbReference>
<dbReference type="PANTHER" id="PTHR11271:SF48">
    <property type="entry name" value="AMIDOHYDROLASE-RELATED DOMAIN-CONTAINING PROTEIN"/>
    <property type="match status" value="1"/>
</dbReference>
<evidence type="ECO:0000256" key="3">
    <source>
        <dbReference type="ARBA" id="ARBA00022801"/>
    </source>
</evidence>
<dbReference type="InterPro" id="IPR011059">
    <property type="entry name" value="Metal-dep_hydrolase_composite"/>
</dbReference>
<dbReference type="NCBIfam" id="NF006684">
    <property type="entry name" value="PRK09229.1-5"/>
    <property type="match status" value="1"/>
</dbReference>
<dbReference type="Proteomes" id="UP000515264">
    <property type="component" value="Chromosome 1"/>
</dbReference>
<dbReference type="NCBIfam" id="NF006682">
    <property type="entry name" value="PRK09229.1-3"/>
    <property type="match status" value="1"/>
</dbReference>
<evidence type="ECO:0000256" key="1">
    <source>
        <dbReference type="ARBA" id="ARBA00001947"/>
    </source>
</evidence>
<dbReference type="Gene3D" id="2.30.40.10">
    <property type="entry name" value="Urease, subunit C, domain 1"/>
    <property type="match status" value="1"/>
</dbReference>
<feature type="domain" description="Amidohydrolase-related" evidence="5">
    <location>
        <begin position="58"/>
        <end position="453"/>
    </location>
</feature>
<dbReference type="InterPro" id="IPR010252">
    <property type="entry name" value="HutF"/>
</dbReference>
<evidence type="ECO:0000256" key="4">
    <source>
        <dbReference type="ARBA" id="ARBA00022833"/>
    </source>
</evidence>
<gene>
    <name evidence="7" type="ORF">Vspart_01083</name>
</gene>
<dbReference type="EC" id="3.5.4.32" evidence="7"/>
<keyword evidence="3 7" id="KW-0378">Hydrolase</keyword>
<dbReference type="InterPro" id="IPR006680">
    <property type="entry name" value="Amidohydro-rel"/>
</dbReference>
<keyword evidence="4" id="KW-0862">Zinc</keyword>
<dbReference type="SUPFAM" id="SSF51556">
    <property type="entry name" value="Metallo-dependent hydrolases"/>
    <property type="match status" value="1"/>
</dbReference>
<dbReference type="RefSeq" id="WP_182288343.1">
    <property type="nucleotide sequence ID" value="NZ_CP046268.1"/>
</dbReference>
<dbReference type="InterPro" id="IPR032466">
    <property type="entry name" value="Metal_Hydrolase"/>
</dbReference>
<evidence type="ECO:0000259" key="6">
    <source>
        <dbReference type="Pfam" id="PF22429"/>
    </source>
</evidence>
<dbReference type="NCBIfam" id="TIGR02022">
    <property type="entry name" value="hutF"/>
    <property type="match status" value="1"/>
</dbReference>
<dbReference type="Pfam" id="PF01979">
    <property type="entry name" value="Amidohydro_1"/>
    <property type="match status" value="1"/>
</dbReference>
<evidence type="ECO:0000313" key="7">
    <source>
        <dbReference type="EMBL" id="QMV13838.1"/>
    </source>
</evidence>
<name>A0ABX6QXF9_9VIBR</name>
<dbReference type="InterPro" id="IPR051607">
    <property type="entry name" value="Metallo-dep_hydrolases"/>
</dbReference>
<proteinExistence type="predicted"/>
<dbReference type="GO" id="GO:0102127">
    <property type="term" value="F:8-oxoguanine deaminase activity"/>
    <property type="evidence" value="ECO:0007669"/>
    <property type="project" value="UniProtKB-EC"/>
</dbReference>
<organism evidence="7 8">
    <name type="scientific">Vibrio spartinae</name>
    <dbReference type="NCBI Taxonomy" id="1918945"/>
    <lineage>
        <taxon>Bacteria</taxon>
        <taxon>Pseudomonadati</taxon>
        <taxon>Pseudomonadota</taxon>
        <taxon>Gammaproteobacteria</taxon>
        <taxon>Vibrionales</taxon>
        <taxon>Vibrionaceae</taxon>
        <taxon>Vibrio</taxon>
    </lineage>
</organism>
<comment type="cofactor">
    <cofactor evidence="1">
        <name>Zn(2+)</name>
        <dbReference type="ChEBI" id="CHEBI:29105"/>
    </cofactor>
</comment>
<dbReference type="Pfam" id="PF22429">
    <property type="entry name" value="HutF_N"/>
    <property type="match status" value="1"/>
</dbReference>
<evidence type="ECO:0000256" key="2">
    <source>
        <dbReference type="ARBA" id="ARBA00022723"/>
    </source>
</evidence>